<evidence type="ECO:0000256" key="2">
    <source>
        <dbReference type="SAM" id="SignalP"/>
    </source>
</evidence>
<gene>
    <name evidence="3" type="ORF">KDK92_12360</name>
</gene>
<protein>
    <submittedName>
        <fullName evidence="3">LPXTG cell wall anchor domain-containing protein</fullName>
    </submittedName>
</protein>
<feature type="transmembrane region" description="Helical" evidence="1">
    <location>
        <begin position="150"/>
        <end position="168"/>
    </location>
</feature>
<feature type="signal peptide" evidence="2">
    <location>
        <begin position="1"/>
        <end position="26"/>
    </location>
</feature>
<dbReference type="EMBL" id="JAGSOJ010000002">
    <property type="protein sequence ID" value="MCM1990516.1"/>
    <property type="molecule type" value="Genomic_DNA"/>
</dbReference>
<dbReference type="AlphaFoldDB" id="A0A9J6P289"/>
<keyword evidence="2" id="KW-0732">Signal</keyword>
<accession>A0A9J6P289</accession>
<keyword evidence="4" id="KW-1185">Reference proteome</keyword>
<comment type="caution">
    <text evidence="3">The sequence shown here is derived from an EMBL/GenBank/DDBJ whole genome shotgun (WGS) entry which is preliminary data.</text>
</comment>
<evidence type="ECO:0000313" key="3">
    <source>
        <dbReference type="EMBL" id="MCM1990516.1"/>
    </source>
</evidence>
<reference evidence="3" key="1">
    <citation type="journal article" date="2021" name="mSystems">
        <title>Bacteria and Archaea Synergistically Convert Glycine Betaine to Biogenic Methane in the Formosa Cold Seep of the South China Sea.</title>
        <authorList>
            <person name="Li L."/>
            <person name="Zhang W."/>
            <person name="Zhang S."/>
            <person name="Song L."/>
            <person name="Sun Q."/>
            <person name="Zhang H."/>
            <person name="Xiang H."/>
            <person name="Dong X."/>
        </authorList>
    </citation>
    <scope>NUCLEOTIDE SEQUENCE</scope>
    <source>
        <strain evidence="3">ZWT</strain>
    </source>
</reference>
<sequence length="174" mass="18845">MNLRKKITTVAVLLFLFIGNSVIAFAEPSEDVIKALKDAHLPESYIIQAENYLKNNELTESQATSIKTQITKADDIMKAANIKDASDLNEEDTQRVLEAIKDAGKVIDLDINVAKESNGNLSVVAKDSTGSVIANFSTAEVKQTGINNTVLVVGGLLFLMSVGSFFVIRKRVTA</sequence>
<dbReference type="RefSeq" id="WP_250859548.1">
    <property type="nucleotide sequence ID" value="NZ_JAGSOJ010000002.1"/>
</dbReference>
<dbReference type="Proteomes" id="UP001056429">
    <property type="component" value="Unassembled WGS sequence"/>
</dbReference>
<keyword evidence="1" id="KW-0812">Transmembrane</keyword>
<evidence type="ECO:0000313" key="4">
    <source>
        <dbReference type="Proteomes" id="UP001056429"/>
    </source>
</evidence>
<organism evidence="3 4">
    <name type="scientific">Oceanirhabdus seepicola</name>
    <dbReference type="NCBI Taxonomy" id="2828781"/>
    <lineage>
        <taxon>Bacteria</taxon>
        <taxon>Bacillati</taxon>
        <taxon>Bacillota</taxon>
        <taxon>Clostridia</taxon>
        <taxon>Eubacteriales</taxon>
        <taxon>Clostridiaceae</taxon>
        <taxon>Oceanirhabdus</taxon>
    </lineage>
</organism>
<proteinExistence type="predicted"/>
<evidence type="ECO:0000256" key="1">
    <source>
        <dbReference type="SAM" id="Phobius"/>
    </source>
</evidence>
<reference evidence="3" key="2">
    <citation type="submission" date="2021-04" db="EMBL/GenBank/DDBJ databases">
        <authorList>
            <person name="Dong X."/>
        </authorList>
    </citation>
    <scope>NUCLEOTIDE SEQUENCE</scope>
    <source>
        <strain evidence="3">ZWT</strain>
    </source>
</reference>
<name>A0A9J6P289_9CLOT</name>
<keyword evidence="1" id="KW-1133">Transmembrane helix</keyword>
<dbReference type="NCBIfam" id="TIGR01167">
    <property type="entry name" value="LPXTG_anchor"/>
    <property type="match status" value="1"/>
</dbReference>
<feature type="chain" id="PRO_5039923929" evidence="2">
    <location>
        <begin position="27"/>
        <end position="174"/>
    </location>
</feature>
<keyword evidence="1" id="KW-0472">Membrane</keyword>